<dbReference type="VEuPathDB" id="FungiDB:HMPREF1541_05007"/>
<feature type="compositionally biased region" description="Gly residues" evidence="1">
    <location>
        <begin position="623"/>
        <end position="638"/>
    </location>
</feature>
<dbReference type="OrthoDB" id="5348404at2759"/>
<reference evidence="2 3" key="1">
    <citation type="submission" date="2013-03" db="EMBL/GenBank/DDBJ databases">
        <title>The Genome Sequence of Phialophora europaea CBS 101466.</title>
        <authorList>
            <consortium name="The Broad Institute Genomics Platform"/>
            <person name="Cuomo C."/>
            <person name="de Hoog S."/>
            <person name="Gorbushina A."/>
            <person name="Walker B."/>
            <person name="Young S.K."/>
            <person name="Zeng Q."/>
            <person name="Gargeya S."/>
            <person name="Fitzgerald M."/>
            <person name="Haas B."/>
            <person name="Abouelleil A."/>
            <person name="Allen A.W."/>
            <person name="Alvarado L."/>
            <person name="Arachchi H.M."/>
            <person name="Berlin A.M."/>
            <person name="Chapman S.B."/>
            <person name="Gainer-Dewar J."/>
            <person name="Goldberg J."/>
            <person name="Griggs A."/>
            <person name="Gujja S."/>
            <person name="Hansen M."/>
            <person name="Howarth C."/>
            <person name="Imamovic A."/>
            <person name="Ireland A."/>
            <person name="Larimer J."/>
            <person name="McCowan C."/>
            <person name="Murphy C."/>
            <person name="Pearson M."/>
            <person name="Poon T.W."/>
            <person name="Priest M."/>
            <person name="Roberts A."/>
            <person name="Saif S."/>
            <person name="Shea T."/>
            <person name="Sisk P."/>
            <person name="Sykes S."/>
            <person name="Wortman J."/>
            <person name="Nusbaum C."/>
            <person name="Birren B."/>
        </authorList>
    </citation>
    <scope>NUCLEOTIDE SEQUENCE [LARGE SCALE GENOMIC DNA]</scope>
    <source>
        <strain evidence="2 3">CBS 101466</strain>
    </source>
</reference>
<evidence type="ECO:0000313" key="2">
    <source>
        <dbReference type="EMBL" id="ETN40727.1"/>
    </source>
</evidence>
<dbReference type="CDD" id="cd12432">
    <property type="entry name" value="RRM_ACINU"/>
    <property type="match status" value="1"/>
</dbReference>
<feature type="compositionally biased region" description="Polar residues" evidence="1">
    <location>
        <begin position="177"/>
        <end position="188"/>
    </location>
</feature>
<accession>W2RWA3</accession>
<dbReference type="InParanoid" id="W2RWA3"/>
<organism evidence="2 3">
    <name type="scientific">Cyphellophora europaea (strain CBS 101466)</name>
    <name type="common">Phialophora europaea</name>
    <dbReference type="NCBI Taxonomy" id="1220924"/>
    <lineage>
        <taxon>Eukaryota</taxon>
        <taxon>Fungi</taxon>
        <taxon>Dikarya</taxon>
        <taxon>Ascomycota</taxon>
        <taxon>Pezizomycotina</taxon>
        <taxon>Eurotiomycetes</taxon>
        <taxon>Chaetothyriomycetidae</taxon>
        <taxon>Chaetothyriales</taxon>
        <taxon>Cyphellophoraceae</taxon>
        <taxon>Cyphellophora</taxon>
    </lineage>
</organism>
<dbReference type="AlphaFoldDB" id="W2RWA3"/>
<dbReference type="Gene3D" id="1.10.720.30">
    <property type="entry name" value="SAP domain"/>
    <property type="match status" value="1"/>
</dbReference>
<evidence type="ECO:0008006" key="4">
    <source>
        <dbReference type="Google" id="ProtNLM"/>
    </source>
</evidence>
<feature type="compositionally biased region" description="Basic and acidic residues" evidence="1">
    <location>
        <begin position="657"/>
        <end position="668"/>
    </location>
</feature>
<feature type="region of interest" description="Disordered" evidence="1">
    <location>
        <begin position="464"/>
        <end position="528"/>
    </location>
</feature>
<dbReference type="GeneID" id="19972346"/>
<feature type="compositionally biased region" description="Polar residues" evidence="1">
    <location>
        <begin position="63"/>
        <end position="82"/>
    </location>
</feature>
<name>W2RWA3_CYPE1</name>
<dbReference type="InterPro" id="IPR036361">
    <property type="entry name" value="SAP_dom_sf"/>
</dbReference>
<dbReference type="InterPro" id="IPR034257">
    <property type="entry name" value="Acinus_RRM"/>
</dbReference>
<dbReference type="HOGENOM" id="CLU_016396_0_0_1"/>
<dbReference type="PANTHER" id="PTHR47031">
    <property type="entry name" value="SAP DNA-BINDING DOMAIN-CONTAINING PROTEIN"/>
    <property type="match status" value="1"/>
</dbReference>
<proteinExistence type="predicted"/>
<feature type="region of interest" description="Disordered" evidence="1">
    <location>
        <begin position="603"/>
        <end position="668"/>
    </location>
</feature>
<dbReference type="eggNOG" id="ENOG502S2D0">
    <property type="taxonomic scope" value="Eukaryota"/>
</dbReference>
<dbReference type="RefSeq" id="XP_008717570.1">
    <property type="nucleotide sequence ID" value="XM_008719348.1"/>
</dbReference>
<feature type="compositionally biased region" description="Basic and acidic residues" evidence="1">
    <location>
        <begin position="507"/>
        <end position="528"/>
    </location>
</feature>
<feature type="region of interest" description="Disordered" evidence="1">
    <location>
        <begin position="295"/>
        <end position="323"/>
    </location>
</feature>
<keyword evidence="3" id="KW-1185">Reference proteome</keyword>
<evidence type="ECO:0000256" key="1">
    <source>
        <dbReference type="SAM" id="MobiDB-lite"/>
    </source>
</evidence>
<dbReference type="EMBL" id="KB822720">
    <property type="protein sequence ID" value="ETN40727.1"/>
    <property type="molecule type" value="Genomic_DNA"/>
</dbReference>
<protein>
    <recommendedName>
        <fullName evidence="4">SAP domain-containing protein</fullName>
    </recommendedName>
</protein>
<evidence type="ECO:0000313" key="3">
    <source>
        <dbReference type="Proteomes" id="UP000030752"/>
    </source>
</evidence>
<feature type="compositionally biased region" description="Low complexity" evidence="1">
    <location>
        <begin position="121"/>
        <end position="132"/>
    </location>
</feature>
<dbReference type="STRING" id="1220924.W2RWA3"/>
<sequence>MTNWSKLKVVDLKAECAQREIPLTGLKLKQQYIDKLEEWEAAQGQGQETDAVKQSPALANGEPSITQPEVEQQTAQETQSIAQADDGQKTQIIDEAPASGDLQPQAEIKETQNSDAPPNLQEQAAPTQETEQINSEQVAPLLEEQQAATEREAPAETNIEQPAVSVAEHTDREDATAGSTEAPTSDFQQPAPAPILDETPLGVSASIPPTGDTTRSSSGAPPVEVMEDARKRKRRSVTPTPKAEEVALKRIKANDGSPLLRAQEEAIAEQKAIDEAGVDADAGPLAKDQPVAEVELQSGPLSQQGDKASLERSASPVSDHPVVPALHPATSTLYIRNFKRPLRQPDLQAHIASLARASRDEPDSNPIKFFYLDVIRTHAFVRLQSIVSASRVRSALHGTRWPDEPNRELLWVDFIPDDKAETWANQEADASAGSGFGGRGGGGKRWEVVYQDGSNGVEARLQDANEARRGPRQQRSSFSQPGKPSIHLQQDLMPGVHPDRAAYVPRADARRGSKPYDDRPLPPRQPKHAERNFAALDELFSSTERTKPKLYYKPVAPEVVDRRLEMMKDMRVGHNDMGRSGDEGMKRYSFEWDRGRVEWVDKGPEFGFGRKGRERLMGDRGGRGGGGGFRGRGGGGMGRPPRGPSGGYQDWDAPPPGRRDGDSWRGGR</sequence>
<gene>
    <name evidence="2" type="ORF">HMPREF1541_05007</name>
</gene>
<dbReference type="PANTHER" id="PTHR47031:SF3">
    <property type="entry name" value="SAP DOMAIN-CONTAINING PROTEIN"/>
    <property type="match status" value="1"/>
</dbReference>
<feature type="compositionally biased region" description="Polar residues" evidence="1">
    <location>
        <begin position="473"/>
        <end position="482"/>
    </location>
</feature>
<feature type="region of interest" description="Disordered" evidence="1">
    <location>
        <begin position="41"/>
        <end position="250"/>
    </location>
</feature>
<dbReference type="Proteomes" id="UP000030752">
    <property type="component" value="Unassembled WGS sequence"/>
</dbReference>